<reference evidence="1" key="1">
    <citation type="submission" date="2022-01" db="EMBL/GenBank/DDBJ databases">
        <title>Genome Sequence Resource for Two Populations of Ditylenchus destructor, the Migratory Endoparasitic Phytonematode.</title>
        <authorList>
            <person name="Zhang H."/>
            <person name="Lin R."/>
            <person name="Xie B."/>
        </authorList>
    </citation>
    <scope>NUCLEOTIDE SEQUENCE</scope>
    <source>
        <strain evidence="1">BazhouSP</strain>
    </source>
</reference>
<gene>
    <name evidence="1" type="ORF">DdX_07148</name>
</gene>
<protein>
    <submittedName>
        <fullName evidence="1">Uncharacterized protein</fullName>
    </submittedName>
</protein>
<sequence length="255" mass="28867">MKPNLFLKYRKVAGNMFLASSFPNIFTPQLLISDFSHDLQNLIRHRNYLPRRANDYLFPLYSASEERPSFVGFPTPGNLMGIRSESPYGPNLGHARFSSYIGPMLPSRRIRWRGFRHTNQGEVIDLSDIADFVHVLGSINWTDSDSAQFLASTETFAFESMLNLLFSKIVELQSDELRETGLNLLQKYSPPKSLIDATKAWTTEQKAQVRLLVTGSRTRELHIVLDGLITSLPDEDQRQARISLSALNFLSGGTL</sequence>
<name>A0AAD4N6U6_9BILA</name>
<dbReference type="Proteomes" id="UP001201812">
    <property type="component" value="Unassembled WGS sequence"/>
</dbReference>
<dbReference type="AlphaFoldDB" id="A0AAD4N6U6"/>
<proteinExistence type="predicted"/>
<organism evidence="1 2">
    <name type="scientific">Ditylenchus destructor</name>
    <dbReference type="NCBI Taxonomy" id="166010"/>
    <lineage>
        <taxon>Eukaryota</taxon>
        <taxon>Metazoa</taxon>
        <taxon>Ecdysozoa</taxon>
        <taxon>Nematoda</taxon>
        <taxon>Chromadorea</taxon>
        <taxon>Rhabditida</taxon>
        <taxon>Tylenchina</taxon>
        <taxon>Tylenchomorpha</taxon>
        <taxon>Sphaerularioidea</taxon>
        <taxon>Anguinidae</taxon>
        <taxon>Anguininae</taxon>
        <taxon>Ditylenchus</taxon>
    </lineage>
</organism>
<dbReference type="EMBL" id="JAKKPZ010000009">
    <property type="protein sequence ID" value="KAI1717402.1"/>
    <property type="molecule type" value="Genomic_DNA"/>
</dbReference>
<keyword evidence="2" id="KW-1185">Reference proteome</keyword>
<evidence type="ECO:0000313" key="2">
    <source>
        <dbReference type="Proteomes" id="UP001201812"/>
    </source>
</evidence>
<accession>A0AAD4N6U6</accession>
<comment type="caution">
    <text evidence="1">The sequence shown here is derived from an EMBL/GenBank/DDBJ whole genome shotgun (WGS) entry which is preliminary data.</text>
</comment>
<evidence type="ECO:0000313" key="1">
    <source>
        <dbReference type="EMBL" id="KAI1717402.1"/>
    </source>
</evidence>